<comment type="function">
    <text evidence="1">Promotes the exchange of GDP for GTP in EF-1-alpha/GDP, thus allowing the regeneration of EF-1-alpha/GTP that could then be used to form the ternary complex EF-1-alpha/GTP/AAtRNA.</text>
</comment>
<proteinExistence type="inferred from homology"/>
<protein>
    <recommendedName>
        <fullName evidence="3">Elongation factor 1-beta</fullName>
    </recommendedName>
</protein>
<dbReference type="Pfam" id="PF00736">
    <property type="entry name" value="EF1_GNE"/>
    <property type="match status" value="1"/>
</dbReference>
<organism evidence="7">
    <name type="scientific">bioreactor metagenome</name>
    <dbReference type="NCBI Taxonomy" id="1076179"/>
    <lineage>
        <taxon>unclassified sequences</taxon>
        <taxon>metagenomes</taxon>
        <taxon>ecological metagenomes</taxon>
    </lineage>
</organism>
<dbReference type="PANTHER" id="PTHR39647:SF1">
    <property type="entry name" value="ELONGATION FACTOR 1-BETA"/>
    <property type="match status" value="1"/>
</dbReference>
<dbReference type="EMBL" id="VSSQ01000016">
    <property type="protein sequence ID" value="MPL61903.1"/>
    <property type="molecule type" value="Genomic_DNA"/>
</dbReference>
<sequence>MGEVVATVKLMPESPDVDLEQMKIDAQNAVNEDAELHKIEEEPIAFGLVALNVMFIVDDGEGGTEAVEEKLAKIPSVNSIEVVDVRRLM</sequence>
<evidence type="ECO:0000313" key="7">
    <source>
        <dbReference type="EMBL" id="MPL61903.1"/>
    </source>
</evidence>
<evidence type="ECO:0000256" key="5">
    <source>
        <dbReference type="ARBA" id="ARBA00022917"/>
    </source>
</evidence>
<dbReference type="InterPro" id="IPR014717">
    <property type="entry name" value="Transl_elong_EF1B/ribsomal_bS6"/>
</dbReference>
<evidence type="ECO:0000256" key="2">
    <source>
        <dbReference type="ARBA" id="ARBA00007411"/>
    </source>
</evidence>
<dbReference type="PANTHER" id="PTHR39647">
    <property type="entry name" value="ELONGATION FACTOR 1-BETA"/>
    <property type="match status" value="1"/>
</dbReference>
<dbReference type="SUPFAM" id="SSF54984">
    <property type="entry name" value="eEF-1beta-like"/>
    <property type="match status" value="1"/>
</dbReference>
<gene>
    <name evidence="7" type="ORF">SDC9_07492</name>
</gene>
<feature type="domain" description="Translation elongation factor EF1B beta/delta subunit guanine nucleotide exchange" evidence="6">
    <location>
        <begin position="3"/>
        <end position="88"/>
    </location>
</feature>
<comment type="similarity">
    <text evidence="2">Belongs to the EF-1-beta/EF-1-delta family.</text>
</comment>
<comment type="caution">
    <text evidence="7">The sequence shown here is derived from an EMBL/GenBank/DDBJ whole genome shotgun (WGS) entry which is preliminary data.</text>
</comment>
<dbReference type="CDD" id="cd00292">
    <property type="entry name" value="EF1B"/>
    <property type="match status" value="1"/>
</dbReference>
<dbReference type="NCBIfam" id="TIGR00489">
    <property type="entry name" value="aEF-1_beta"/>
    <property type="match status" value="1"/>
</dbReference>
<accession>A0A644T4Q1</accession>
<dbReference type="HAMAP" id="MF_00043">
    <property type="entry name" value="EF1_beta"/>
    <property type="match status" value="1"/>
</dbReference>
<evidence type="ECO:0000256" key="1">
    <source>
        <dbReference type="ARBA" id="ARBA00003815"/>
    </source>
</evidence>
<dbReference type="PIRSF" id="PIRSF006521">
    <property type="entry name" value="Transl_elong_EF1B_B_arc"/>
    <property type="match status" value="1"/>
</dbReference>
<dbReference type="InterPro" id="IPR014038">
    <property type="entry name" value="EF1B_bsu/dsu_GNE"/>
</dbReference>
<keyword evidence="5" id="KW-0648">Protein biosynthesis</keyword>
<name>A0A644T4Q1_9ZZZZ</name>
<dbReference type="NCBIfam" id="NF001670">
    <property type="entry name" value="PRK00435.1"/>
    <property type="match status" value="1"/>
</dbReference>
<dbReference type="AlphaFoldDB" id="A0A644T4Q1"/>
<evidence type="ECO:0000256" key="3">
    <source>
        <dbReference type="ARBA" id="ARBA00017600"/>
    </source>
</evidence>
<evidence type="ECO:0000259" key="6">
    <source>
        <dbReference type="SMART" id="SM00888"/>
    </source>
</evidence>
<dbReference type="SMART" id="SM00888">
    <property type="entry name" value="EF1_GNE"/>
    <property type="match status" value="1"/>
</dbReference>
<dbReference type="InterPro" id="IPR004542">
    <property type="entry name" value="Transl_elong_EF1B_B_arc"/>
</dbReference>
<keyword evidence="4" id="KW-0251">Elongation factor</keyword>
<dbReference type="Gene3D" id="3.30.70.60">
    <property type="match status" value="1"/>
</dbReference>
<dbReference type="GO" id="GO:0003746">
    <property type="term" value="F:translation elongation factor activity"/>
    <property type="evidence" value="ECO:0007669"/>
    <property type="project" value="UniProtKB-KW"/>
</dbReference>
<evidence type="ECO:0000256" key="4">
    <source>
        <dbReference type="ARBA" id="ARBA00022768"/>
    </source>
</evidence>
<dbReference type="InterPro" id="IPR036219">
    <property type="entry name" value="eEF-1beta-like_sf"/>
</dbReference>
<reference evidence="7" key="1">
    <citation type="submission" date="2019-08" db="EMBL/GenBank/DDBJ databases">
        <authorList>
            <person name="Kucharzyk K."/>
            <person name="Murdoch R.W."/>
            <person name="Higgins S."/>
            <person name="Loffler F."/>
        </authorList>
    </citation>
    <scope>NUCLEOTIDE SEQUENCE</scope>
</reference>